<reference evidence="2" key="1">
    <citation type="submission" date="2020-05" db="EMBL/GenBank/DDBJ databases">
        <authorList>
            <person name="Chiriac C."/>
            <person name="Salcher M."/>
            <person name="Ghai R."/>
            <person name="Kavagutti S V."/>
        </authorList>
    </citation>
    <scope>NUCLEOTIDE SEQUENCE</scope>
</reference>
<dbReference type="InterPro" id="IPR000073">
    <property type="entry name" value="AB_hydrolase_1"/>
</dbReference>
<gene>
    <name evidence="2" type="ORF">UFOPK3001_01656</name>
    <name evidence="3" type="ORF">UFOPK3954_01438</name>
</gene>
<dbReference type="EMBL" id="CAFBON010000149">
    <property type="protein sequence ID" value="CAB4995611.1"/>
    <property type="molecule type" value="Genomic_DNA"/>
</dbReference>
<protein>
    <submittedName>
        <fullName evidence="2">Unannotated protein</fullName>
    </submittedName>
</protein>
<dbReference type="EMBL" id="CAFAAJ010000114">
    <property type="protein sequence ID" value="CAB4812641.1"/>
    <property type="molecule type" value="Genomic_DNA"/>
</dbReference>
<dbReference type="PANTHER" id="PTHR43194">
    <property type="entry name" value="HYDROLASE ALPHA/BETA FOLD FAMILY"/>
    <property type="match status" value="1"/>
</dbReference>
<organism evidence="2">
    <name type="scientific">freshwater metagenome</name>
    <dbReference type="NCBI Taxonomy" id="449393"/>
    <lineage>
        <taxon>unclassified sequences</taxon>
        <taxon>metagenomes</taxon>
        <taxon>ecological metagenomes</taxon>
    </lineage>
</organism>
<dbReference type="SUPFAM" id="SSF53474">
    <property type="entry name" value="alpha/beta-Hydrolases"/>
    <property type="match status" value="1"/>
</dbReference>
<dbReference type="PANTHER" id="PTHR43194:SF2">
    <property type="entry name" value="PEROXISOMAL MEMBRANE PROTEIN LPX1"/>
    <property type="match status" value="1"/>
</dbReference>
<name>A0A6J6YT57_9ZZZZ</name>
<dbReference type="AlphaFoldDB" id="A0A6J6YT57"/>
<dbReference type="Pfam" id="PF00561">
    <property type="entry name" value="Abhydrolase_1"/>
    <property type="match status" value="1"/>
</dbReference>
<evidence type="ECO:0000259" key="1">
    <source>
        <dbReference type="Pfam" id="PF00561"/>
    </source>
</evidence>
<accession>A0A6J6YT57</accession>
<evidence type="ECO:0000313" key="3">
    <source>
        <dbReference type="EMBL" id="CAB4995611.1"/>
    </source>
</evidence>
<sequence>MTHQSTPPETVTYPGARLPDRAYRVDANGVGIAVAEWGKEDDPVLMLVHGGFDFAATYDVFAPKIADRGFRVVAWDQRGHGDSDHAHLYCWDADLRDMRAVLDHVADGPIPVIGHSKGGSLIVQMADFEPHRFSHLVNIDGIPCKRRAPDISEHDRTKMLADEIGGWLDHRRHTAVASRKPDTLDGLAKRRQRINPRLSVDWLRYLVTRGGRLDADGWRWKLDPSMRFGGFGPWRPEWAQLRLPGIGAPFLGVLVTEQEEMGWGTTPDDLAGWVPPNGRIELVQGAGHFVHIEQPDLVLDMVMDFLGCA</sequence>
<dbReference type="InterPro" id="IPR050228">
    <property type="entry name" value="Carboxylesterase_BioH"/>
</dbReference>
<dbReference type="Gene3D" id="3.40.50.1820">
    <property type="entry name" value="alpha/beta hydrolase"/>
    <property type="match status" value="1"/>
</dbReference>
<feature type="domain" description="AB hydrolase-1" evidence="1">
    <location>
        <begin position="43"/>
        <end position="293"/>
    </location>
</feature>
<evidence type="ECO:0000313" key="2">
    <source>
        <dbReference type="EMBL" id="CAB4812641.1"/>
    </source>
</evidence>
<dbReference type="InterPro" id="IPR029058">
    <property type="entry name" value="AB_hydrolase_fold"/>
</dbReference>
<proteinExistence type="predicted"/>